<gene>
    <name evidence="2" type="ORF">ASIM_LOCUS16594</name>
</gene>
<dbReference type="Gene3D" id="3.10.110.10">
    <property type="entry name" value="Ubiquitin Conjugating Enzyme"/>
    <property type="match status" value="1"/>
</dbReference>
<evidence type="ECO:0000313" key="3">
    <source>
        <dbReference type="Proteomes" id="UP000267096"/>
    </source>
</evidence>
<sequence>MAARRIYKELQDLQRNPPEGCSAGPVNDTYPFHWSATIMGPTDSPYRGGIFHLNIQFPQDYPFKPPKVLSKLKCPHRIESSLSQPINCHLDSIHNTDLSPEYQQQWEHMFGHSSR</sequence>
<dbReference type="PANTHER" id="PTHR24067">
    <property type="entry name" value="UBIQUITIN-CONJUGATING ENZYME E2"/>
    <property type="match status" value="1"/>
</dbReference>
<dbReference type="InterPro" id="IPR016135">
    <property type="entry name" value="UBQ-conjugating_enzyme/RWD"/>
</dbReference>
<reference evidence="2 3" key="2">
    <citation type="submission" date="2018-11" db="EMBL/GenBank/DDBJ databases">
        <authorList>
            <consortium name="Pathogen Informatics"/>
        </authorList>
    </citation>
    <scope>NUCLEOTIDE SEQUENCE [LARGE SCALE GENOMIC DNA]</scope>
</reference>
<protein>
    <submittedName>
        <fullName evidence="4">Putative ubiquitin-conjugating enzyme morgue (inferred by orthology to a S. mansoni protein)</fullName>
    </submittedName>
</protein>
<organism evidence="4">
    <name type="scientific">Anisakis simplex</name>
    <name type="common">Herring worm</name>
    <dbReference type="NCBI Taxonomy" id="6269"/>
    <lineage>
        <taxon>Eukaryota</taxon>
        <taxon>Metazoa</taxon>
        <taxon>Ecdysozoa</taxon>
        <taxon>Nematoda</taxon>
        <taxon>Chromadorea</taxon>
        <taxon>Rhabditida</taxon>
        <taxon>Spirurina</taxon>
        <taxon>Ascaridomorpha</taxon>
        <taxon>Ascaridoidea</taxon>
        <taxon>Anisakidae</taxon>
        <taxon>Anisakis</taxon>
        <taxon>Anisakis simplex complex</taxon>
    </lineage>
</organism>
<dbReference type="WBParaSite" id="ASIM_0001718701-mRNA-1">
    <property type="protein sequence ID" value="ASIM_0001718701-mRNA-1"/>
    <property type="gene ID" value="ASIM_0001718701"/>
</dbReference>
<keyword evidence="3" id="KW-1185">Reference proteome</keyword>
<dbReference type="SUPFAM" id="SSF54495">
    <property type="entry name" value="UBC-like"/>
    <property type="match status" value="1"/>
</dbReference>
<evidence type="ECO:0000259" key="1">
    <source>
        <dbReference type="PROSITE" id="PS50127"/>
    </source>
</evidence>
<name>A0A0M3K896_ANISI</name>
<accession>A0A0M3K896</accession>
<evidence type="ECO:0000313" key="4">
    <source>
        <dbReference type="WBParaSite" id="ASIM_0001718701-mRNA-1"/>
    </source>
</evidence>
<dbReference type="OrthoDB" id="6406599at2759"/>
<reference evidence="4" key="1">
    <citation type="submission" date="2017-02" db="UniProtKB">
        <authorList>
            <consortium name="WormBaseParasite"/>
        </authorList>
    </citation>
    <scope>IDENTIFICATION</scope>
</reference>
<dbReference type="InterPro" id="IPR000608">
    <property type="entry name" value="UBC"/>
</dbReference>
<proteinExistence type="predicted"/>
<feature type="domain" description="UBC core" evidence="1">
    <location>
        <begin position="1"/>
        <end position="115"/>
    </location>
</feature>
<dbReference type="SMART" id="SM00212">
    <property type="entry name" value="UBCc"/>
    <property type="match status" value="1"/>
</dbReference>
<dbReference type="InterPro" id="IPR050113">
    <property type="entry name" value="Ub_conjugating_enzyme"/>
</dbReference>
<dbReference type="AlphaFoldDB" id="A0A0M3K896"/>
<evidence type="ECO:0000313" key="2">
    <source>
        <dbReference type="EMBL" id="VDK58223.1"/>
    </source>
</evidence>
<dbReference type="GO" id="GO:0032446">
    <property type="term" value="P:protein modification by small protein conjugation"/>
    <property type="evidence" value="ECO:0007669"/>
    <property type="project" value="UniProtKB-ARBA"/>
</dbReference>
<dbReference type="PROSITE" id="PS50127">
    <property type="entry name" value="UBC_2"/>
    <property type="match status" value="1"/>
</dbReference>
<dbReference type="Proteomes" id="UP000267096">
    <property type="component" value="Unassembled WGS sequence"/>
</dbReference>
<dbReference type="EMBL" id="UYRR01033234">
    <property type="protein sequence ID" value="VDK58223.1"/>
    <property type="molecule type" value="Genomic_DNA"/>
</dbReference>
<dbReference type="Pfam" id="PF00179">
    <property type="entry name" value="UQ_con"/>
    <property type="match status" value="1"/>
</dbReference>